<keyword evidence="2" id="KW-1185">Reference proteome</keyword>
<dbReference type="InterPro" id="IPR026838">
    <property type="entry name" value="YheC/D"/>
</dbReference>
<sequence>MPFQFTGWLTFDRNGADPIFIPRQQHTGASLPSSLFLTLGPGWRQQVPVRKTTPPSKNEVRCPVQVIRDQRGHYRAGPFVAILAAGKPKGFSGVRSNFLDLIHTGRRMGVTVFVITPAGLKRNDKRVEGFIPKRGHRGNQAQWISATFPMPHVVYNRIPNRQAENRAPEQQALAKLSAMPGVHLFNPSFFNKWELFLRMKHSTQLARLLPDTVRWEKGERLEEMAQKHPTLFLKPVNGKAGHGMIRITRKERGFEIVDQKVYNKKRFHVDDMQALKKKLNLLTGNRRYVLQQGIQLATYGGRPFDLRILMQKNGAGKWSHTGIGIRVAGKEAISTHVPMGGSIADSSRVLQSLFGKRAAAVTEKIRTTTLDIARHIEQEEGKNLGEMSMDLGLETNEKLWFFEANAKPMKFDEPGIRRLSLQRLLQYCLFLSGFPTVTAGR</sequence>
<dbReference type="RefSeq" id="WP_176757916.1">
    <property type="nucleotide sequence ID" value="NZ_FMZA01000010.1"/>
</dbReference>
<evidence type="ECO:0000313" key="1">
    <source>
        <dbReference type="EMBL" id="SDC55597.1"/>
    </source>
</evidence>
<gene>
    <name evidence="1" type="ORF">SAMN04488112_1109</name>
</gene>
<proteinExistence type="predicted"/>
<dbReference type="AlphaFoldDB" id="A0A1G6MK43"/>
<dbReference type="Proteomes" id="UP000199387">
    <property type="component" value="Unassembled WGS sequence"/>
</dbReference>
<name>A0A1G6MK43_9BACL</name>
<protein>
    <submittedName>
        <fullName evidence="1">YheC/D like ATP-grasp</fullName>
    </submittedName>
</protein>
<evidence type="ECO:0000313" key="2">
    <source>
        <dbReference type="Proteomes" id="UP000199387"/>
    </source>
</evidence>
<dbReference type="SUPFAM" id="SSF56059">
    <property type="entry name" value="Glutathione synthetase ATP-binding domain-like"/>
    <property type="match status" value="1"/>
</dbReference>
<dbReference type="EMBL" id="FMZA01000010">
    <property type="protein sequence ID" value="SDC55597.1"/>
    <property type="molecule type" value="Genomic_DNA"/>
</dbReference>
<organism evidence="1 2">
    <name type="scientific">Melghirimyces thermohalophilus</name>
    <dbReference type="NCBI Taxonomy" id="1236220"/>
    <lineage>
        <taxon>Bacteria</taxon>
        <taxon>Bacillati</taxon>
        <taxon>Bacillota</taxon>
        <taxon>Bacilli</taxon>
        <taxon>Bacillales</taxon>
        <taxon>Thermoactinomycetaceae</taxon>
        <taxon>Melghirimyces</taxon>
    </lineage>
</organism>
<accession>A0A1G6MK43</accession>
<reference evidence="1 2" key="1">
    <citation type="submission" date="2016-10" db="EMBL/GenBank/DDBJ databases">
        <authorList>
            <person name="de Groot N.N."/>
        </authorList>
    </citation>
    <scope>NUCLEOTIDE SEQUENCE [LARGE SCALE GENOMIC DNA]</scope>
    <source>
        <strain evidence="1 2">DSM 45514</strain>
    </source>
</reference>
<dbReference type="Pfam" id="PF14398">
    <property type="entry name" value="ATPgrasp_YheCD"/>
    <property type="match status" value="1"/>
</dbReference>
<dbReference type="STRING" id="1236220.SAMN04488112_1109"/>